<organism evidence="2 3">
    <name type="scientific">Phytophthora megakarya</name>
    <dbReference type="NCBI Taxonomy" id="4795"/>
    <lineage>
        <taxon>Eukaryota</taxon>
        <taxon>Sar</taxon>
        <taxon>Stramenopiles</taxon>
        <taxon>Oomycota</taxon>
        <taxon>Peronosporomycetes</taxon>
        <taxon>Peronosporales</taxon>
        <taxon>Peronosporaceae</taxon>
        <taxon>Phytophthora</taxon>
    </lineage>
</organism>
<dbReference type="STRING" id="4795.A0A225V3C1"/>
<protein>
    <recommendedName>
        <fullName evidence="4">Retrotransposon gag domain-containing protein</fullName>
    </recommendedName>
</protein>
<dbReference type="Proteomes" id="UP000198211">
    <property type="component" value="Unassembled WGS sequence"/>
</dbReference>
<dbReference type="EMBL" id="NBNE01007983">
    <property type="protein sequence ID" value="OWZ00001.1"/>
    <property type="molecule type" value="Genomic_DNA"/>
</dbReference>
<comment type="caution">
    <text evidence="2">The sequence shown here is derived from an EMBL/GenBank/DDBJ whole genome shotgun (WGS) entry which is preliminary data.</text>
</comment>
<evidence type="ECO:0000313" key="3">
    <source>
        <dbReference type="Proteomes" id="UP000198211"/>
    </source>
</evidence>
<feature type="region of interest" description="Disordered" evidence="1">
    <location>
        <begin position="149"/>
        <end position="188"/>
    </location>
</feature>
<gene>
    <name evidence="2" type="ORF">PHMEG_00028902</name>
</gene>
<dbReference type="OrthoDB" id="113181at2759"/>
<name>A0A225V3C1_9STRA</name>
<sequence>MQLLRTFIYEMKGTHTPPNDWCMTFVLSLQDGPLHWYRQLSRKTRRTWKLWSDAFIKYYCSKFNQSVEARYYSAKREDKEHMYGYLNRLNGLQFENGGREVKDHVEYFLDTCDDRGREERLCHIRVKNIHDLEDMINDILKHRDRKTKCDSSMRRFSGQDGGRRRDSSRNEDSRSNYRRDSHYRDDRRRDELPYRPRITLAVLSVMENVEMAKIDTLTEAQSGHVAAANDYERRVAAEGTFARSDNRRSKGDGHFNNDRGLARDNRNGRQKFGPCHYCYKRCKLCKEVHDAGKCEAFNELASLLRSKVDTNDLAPMLQSVVYGNHLN</sequence>
<feature type="compositionally biased region" description="Basic and acidic residues" evidence="1">
    <location>
        <begin position="161"/>
        <end position="188"/>
    </location>
</feature>
<evidence type="ECO:0008006" key="4">
    <source>
        <dbReference type="Google" id="ProtNLM"/>
    </source>
</evidence>
<evidence type="ECO:0000313" key="2">
    <source>
        <dbReference type="EMBL" id="OWZ00001.1"/>
    </source>
</evidence>
<proteinExistence type="predicted"/>
<evidence type="ECO:0000256" key="1">
    <source>
        <dbReference type="SAM" id="MobiDB-lite"/>
    </source>
</evidence>
<keyword evidence="3" id="KW-1185">Reference proteome</keyword>
<accession>A0A225V3C1</accession>
<feature type="region of interest" description="Disordered" evidence="1">
    <location>
        <begin position="244"/>
        <end position="266"/>
    </location>
</feature>
<reference evidence="3" key="1">
    <citation type="submission" date="2017-03" db="EMBL/GenBank/DDBJ databases">
        <title>Phytopthora megakarya and P. palmivora, two closely related causual agents of cacao black pod achieved similar genome size and gene model numbers by different mechanisms.</title>
        <authorList>
            <person name="Ali S."/>
            <person name="Shao J."/>
            <person name="Larry D.J."/>
            <person name="Kronmiller B."/>
            <person name="Shen D."/>
            <person name="Strem M.D."/>
            <person name="Melnick R.L."/>
            <person name="Guiltinan M.J."/>
            <person name="Tyler B.M."/>
            <person name="Meinhardt L.W."/>
            <person name="Bailey B.A."/>
        </authorList>
    </citation>
    <scope>NUCLEOTIDE SEQUENCE [LARGE SCALE GENOMIC DNA]</scope>
    <source>
        <strain evidence="3">zdho120</strain>
    </source>
</reference>
<dbReference type="AlphaFoldDB" id="A0A225V3C1"/>